<dbReference type="RefSeq" id="WP_007690557.1">
    <property type="nucleotide sequence ID" value="NZ_BAYX01000003.1"/>
</dbReference>
<dbReference type="PROSITE" id="PS50075">
    <property type="entry name" value="CARRIER"/>
    <property type="match status" value="1"/>
</dbReference>
<accession>A0AA87PYS9</accession>
<dbReference type="SMR" id="A0AA87PYS9"/>
<sequence length="91" mass="9649">MIPLKEQIRAFVVESFLFGDTTRTIADDASLIENDIIDSTGILELVTFVEDSFGITVGDAEILPANFDSISKVAAFIASKRSATGPIAAVA</sequence>
<dbReference type="AlphaFoldDB" id="A0AA87PYS9"/>
<evidence type="ECO:0000313" key="3">
    <source>
        <dbReference type="Proteomes" id="UP000026941"/>
    </source>
</evidence>
<organism evidence="2 3">
    <name type="scientific">Rhizobium rhizogenes NBRC 13257</name>
    <dbReference type="NCBI Taxonomy" id="1220581"/>
    <lineage>
        <taxon>Bacteria</taxon>
        <taxon>Pseudomonadati</taxon>
        <taxon>Pseudomonadota</taxon>
        <taxon>Alphaproteobacteria</taxon>
        <taxon>Hyphomicrobiales</taxon>
        <taxon>Rhizobiaceae</taxon>
        <taxon>Rhizobium/Agrobacterium group</taxon>
        <taxon>Rhizobium</taxon>
    </lineage>
</organism>
<proteinExistence type="predicted"/>
<dbReference type="InterPro" id="IPR009081">
    <property type="entry name" value="PP-bd_ACP"/>
</dbReference>
<dbReference type="SUPFAM" id="SSF47336">
    <property type="entry name" value="ACP-like"/>
    <property type="match status" value="1"/>
</dbReference>
<dbReference type="Gene3D" id="1.10.1200.10">
    <property type="entry name" value="ACP-like"/>
    <property type="match status" value="1"/>
</dbReference>
<dbReference type="EMBL" id="BAYX01000003">
    <property type="protein sequence ID" value="GAJ92328.1"/>
    <property type="molecule type" value="Genomic_DNA"/>
</dbReference>
<name>A0AA87PYS9_RHIRH</name>
<protein>
    <recommendedName>
        <fullName evidence="1">Carrier domain-containing protein</fullName>
    </recommendedName>
</protein>
<dbReference type="Proteomes" id="UP000026941">
    <property type="component" value="Unassembled WGS sequence"/>
</dbReference>
<reference evidence="2 3" key="1">
    <citation type="submission" date="2014-05" db="EMBL/GenBank/DDBJ databases">
        <title>Whole genome shotgun sequence of Rhizobium rhizogenes NBRC 13257.</title>
        <authorList>
            <person name="Katano-Makiyama Y."/>
            <person name="Hosoyama A."/>
            <person name="Hashimoto M."/>
            <person name="Hosoyama Y."/>
            <person name="Noguchi M."/>
            <person name="Tsuchikane K."/>
            <person name="Kimura A."/>
            <person name="Ohji S."/>
            <person name="Ichikawa N."/>
            <person name="Yamazoe A."/>
            <person name="Fujita N."/>
        </authorList>
    </citation>
    <scope>NUCLEOTIDE SEQUENCE [LARGE SCALE GENOMIC DNA]</scope>
    <source>
        <strain evidence="2 3">NBRC 13257</strain>
    </source>
</reference>
<evidence type="ECO:0000313" key="2">
    <source>
        <dbReference type="EMBL" id="GAJ92328.1"/>
    </source>
</evidence>
<comment type="caution">
    <text evidence="2">The sequence shown here is derived from an EMBL/GenBank/DDBJ whole genome shotgun (WGS) entry which is preliminary data.</text>
</comment>
<dbReference type="InterPro" id="IPR036736">
    <property type="entry name" value="ACP-like_sf"/>
</dbReference>
<gene>
    <name evidence="2" type="ORF">RRH01S_03_04020</name>
</gene>
<dbReference type="GeneID" id="86851296"/>
<evidence type="ECO:0000259" key="1">
    <source>
        <dbReference type="PROSITE" id="PS50075"/>
    </source>
</evidence>
<feature type="domain" description="Carrier" evidence="1">
    <location>
        <begin position="3"/>
        <end position="81"/>
    </location>
</feature>